<gene>
    <name evidence="1" type="ORF">EBB45_14810</name>
</gene>
<name>A0A3N9UBU9_9BACI</name>
<keyword evidence="2" id="KW-1185">Reference proteome</keyword>
<dbReference type="Proteomes" id="UP000274033">
    <property type="component" value="Unassembled WGS sequence"/>
</dbReference>
<evidence type="ECO:0000313" key="1">
    <source>
        <dbReference type="EMBL" id="RQW73837.1"/>
    </source>
</evidence>
<dbReference type="EMBL" id="RRCT01000015">
    <property type="protein sequence ID" value="RQW73837.1"/>
    <property type="molecule type" value="Genomic_DNA"/>
</dbReference>
<dbReference type="AlphaFoldDB" id="A0A3N9UBU9"/>
<protein>
    <submittedName>
        <fullName evidence="1">Uncharacterized protein</fullName>
    </submittedName>
</protein>
<sequence length="230" mass="27311">MSIFYETNEPPYVLESHFSEFIEAFLFENFGASFHAEEVLTGIDNQVFETELSVAKPDEELLRVRQCFYEDFKPLYDLLSLYDHYWGTRYSTFRSLKLANPDYRHDYVLSMTANELHMNTKDRIEMIELMEDIEEEDKIELIRLAEVAPTTLELHNLLKETVWESTFFEEYIQPDMMLNVAKYFKQIDGLMEMCQNEPADQEALKVLASELRRLYMQLTHCFVVLGMEIE</sequence>
<organism evidence="1 2">
    <name type="scientific">Lysinibacillus composti</name>
    <dbReference type="NCBI Taxonomy" id="720633"/>
    <lineage>
        <taxon>Bacteria</taxon>
        <taxon>Bacillati</taxon>
        <taxon>Bacillota</taxon>
        <taxon>Bacilli</taxon>
        <taxon>Bacillales</taxon>
        <taxon>Bacillaceae</taxon>
        <taxon>Lysinibacillus</taxon>
    </lineage>
</organism>
<proteinExistence type="predicted"/>
<accession>A0A3N9UBU9</accession>
<reference evidence="1 2" key="1">
    <citation type="journal article" date="2013" name="J. Microbiol.">
        <title>Lysinibacillus chungkukjangi sp. nov., isolated from Chungkukjang, Korean fermented soybean food.</title>
        <authorList>
            <person name="Kim S.J."/>
            <person name="Jang Y.H."/>
            <person name="Hamada M."/>
            <person name="Ahn J.H."/>
            <person name="Weon H.Y."/>
            <person name="Suzuki K."/>
            <person name="Whang K.S."/>
            <person name="Kwon S.W."/>
        </authorList>
    </citation>
    <scope>NUCLEOTIDE SEQUENCE [LARGE SCALE GENOMIC DNA]</scope>
    <source>
        <strain evidence="1 2">MCCC 1A12701</strain>
    </source>
</reference>
<comment type="caution">
    <text evidence="1">The sequence shown here is derived from an EMBL/GenBank/DDBJ whole genome shotgun (WGS) entry which is preliminary data.</text>
</comment>
<evidence type="ECO:0000313" key="2">
    <source>
        <dbReference type="Proteomes" id="UP000274033"/>
    </source>
</evidence>
<dbReference type="RefSeq" id="WP_124766078.1">
    <property type="nucleotide sequence ID" value="NZ_JAFBDY010000025.1"/>
</dbReference>